<proteinExistence type="predicted"/>
<evidence type="ECO:0000313" key="3">
    <source>
        <dbReference type="Proteomes" id="UP001329430"/>
    </source>
</evidence>
<feature type="compositionally biased region" description="Basic and acidic residues" evidence="1">
    <location>
        <begin position="60"/>
        <end position="77"/>
    </location>
</feature>
<name>A0AAN7VRG3_9COLE</name>
<accession>A0AAN7VRG3</accession>
<gene>
    <name evidence="2" type="ORF">RI129_003286</name>
</gene>
<dbReference type="AlphaFoldDB" id="A0AAN7VRG3"/>
<comment type="caution">
    <text evidence="2">The sequence shown here is derived from an EMBL/GenBank/DDBJ whole genome shotgun (WGS) entry which is preliminary data.</text>
</comment>
<dbReference type="Proteomes" id="UP001329430">
    <property type="component" value="Chromosome 2"/>
</dbReference>
<feature type="region of interest" description="Disordered" evidence="1">
    <location>
        <begin position="1"/>
        <end position="103"/>
    </location>
</feature>
<keyword evidence="3" id="KW-1185">Reference proteome</keyword>
<protein>
    <submittedName>
        <fullName evidence="2">Uncharacterized protein</fullName>
    </submittedName>
</protein>
<reference evidence="2 3" key="1">
    <citation type="journal article" date="2024" name="Insects">
        <title>An Improved Chromosome-Level Genome Assembly of the Firefly Pyrocoelia pectoralis.</title>
        <authorList>
            <person name="Fu X."/>
            <person name="Meyer-Rochow V.B."/>
            <person name="Ballantyne L."/>
            <person name="Zhu X."/>
        </authorList>
    </citation>
    <scope>NUCLEOTIDE SEQUENCE [LARGE SCALE GENOMIC DNA]</scope>
    <source>
        <strain evidence="2">XCY_ONT2</strain>
    </source>
</reference>
<feature type="compositionally biased region" description="Polar residues" evidence="1">
    <location>
        <begin position="1"/>
        <end position="10"/>
    </location>
</feature>
<evidence type="ECO:0000313" key="2">
    <source>
        <dbReference type="EMBL" id="KAK5648394.1"/>
    </source>
</evidence>
<dbReference type="EMBL" id="JAVRBK010000002">
    <property type="protein sequence ID" value="KAK5648394.1"/>
    <property type="molecule type" value="Genomic_DNA"/>
</dbReference>
<evidence type="ECO:0000256" key="1">
    <source>
        <dbReference type="SAM" id="MobiDB-lite"/>
    </source>
</evidence>
<organism evidence="2 3">
    <name type="scientific">Pyrocoelia pectoralis</name>
    <dbReference type="NCBI Taxonomy" id="417401"/>
    <lineage>
        <taxon>Eukaryota</taxon>
        <taxon>Metazoa</taxon>
        <taxon>Ecdysozoa</taxon>
        <taxon>Arthropoda</taxon>
        <taxon>Hexapoda</taxon>
        <taxon>Insecta</taxon>
        <taxon>Pterygota</taxon>
        <taxon>Neoptera</taxon>
        <taxon>Endopterygota</taxon>
        <taxon>Coleoptera</taxon>
        <taxon>Polyphaga</taxon>
        <taxon>Elateriformia</taxon>
        <taxon>Elateroidea</taxon>
        <taxon>Lampyridae</taxon>
        <taxon>Lampyrinae</taxon>
        <taxon>Pyrocoelia</taxon>
    </lineage>
</organism>
<sequence length="182" mass="21149">MSQKKPSGFQNRKRKTLRAQEREKQSGRLLKFFKSNHDVSATSDLDRCVGQSHVQQNMSDRADENISKKDQNERDEGVSESESDMIQSECSHEIESSTSTTINSVDYNDPGNWPDYCNDNFCQILLQNPPHQIITYNFPKDSKNRRFSSIHYKRKLANGEEVYRPWLIYSTTCGFLFLLQVI</sequence>